<organism evidence="1 2">
    <name type="scientific">Candidatus Iainarchaeum sp</name>
    <dbReference type="NCBI Taxonomy" id="3101447"/>
    <lineage>
        <taxon>Archaea</taxon>
        <taxon>Candidatus Iainarchaeota</taxon>
        <taxon>Candidatus Iainarchaeia</taxon>
        <taxon>Candidatus Iainarchaeales</taxon>
        <taxon>Candidatus Iainarchaeaceae</taxon>
        <taxon>Candidatus Iainarchaeum</taxon>
    </lineage>
</organism>
<dbReference type="Proteomes" id="UP000677687">
    <property type="component" value="Unassembled WGS sequence"/>
</dbReference>
<protein>
    <recommendedName>
        <fullName evidence="3">Lipoprotein</fullName>
    </recommendedName>
</protein>
<reference evidence="1" key="1">
    <citation type="submission" date="2021-03" db="EMBL/GenBank/DDBJ databases">
        <authorList>
            <person name="Jaffe A."/>
        </authorList>
    </citation>
    <scope>NUCLEOTIDE SEQUENCE</scope>
    <source>
        <strain evidence="1">RIFCSPHIGHO2_01_FULL_AR10_44_11</strain>
    </source>
</reference>
<proteinExistence type="predicted"/>
<evidence type="ECO:0000313" key="2">
    <source>
        <dbReference type="Proteomes" id="UP000677687"/>
    </source>
</evidence>
<comment type="caution">
    <text evidence="1">The sequence shown here is derived from an EMBL/GenBank/DDBJ whole genome shotgun (WGS) entry which is preliminary data.</text>
</comment>
<accession>A0A8T4KUV7</accession>
<dbReference type="EMBL" id="JAGVWD010000021">
    <property type="protein sequence ID" value="MBS3057312.1"/>
    <property type="molecule type" value="Genomic_DNA"/>
</dbReference>
<evidence type="ECO:0000313" key="1">
    <source>
        <dbReference type="EMBL" id="MBS3057312.1"/>
    </source>
</evidence>
<gene>
    <name evidence="1" type="ORF">J4415_01650</name>
</gene>
<evidence type="ECO:0008006" key="3">
    <source>
        <dbReference type="Google" id="ProtNLM"/>
    </source>
</evidence>
<name>A0A8T4KUV7_9ARCH</name>
<reference evidence="1" key="2">
    <citation type="submission" date="2021-05" db="EMBL/GenBank/DDBJ databases">
        <title>Protein family content uncovers lineage relationships and bacterial pathway maintenance mechanisms in DPANN archaea.</title>
        <authorList>
            <person name="Castelle C.J."/>
            <person name="Meheust R."/>
            <person name="Jaffe A.L."/>
            <person name="Seitz K."/>
            <person name="Gong X."/>
            <person name="Baker B.J."/>
            <person name="Banfield J.F."/>
        </authorList>
    </citation>
    <scope>NUCLEOTIDE SEQUENCE</scope>
    <source>
        <strain evidence="1">RIFCSPHIGHO2_01_FULL_AR10_44_11</strain>
    </source>
</reference>
<sequence>MKRILFIAIILLVLLAGCVKIGADQNLGADNLEKDGLPGADSNNNISDENRQIDGNNAAIGAQDTNTFKADDLNSEQEAGQTTVSSGLQDLNGNSYTLVLAGGALSEGMEKALFELYDSNSSKIASNFFGEREDVIFYDAQGKSILKTTFYIKRISTAVEEGTKKYFVELYRDVR</sequence>
<dbReference type="AlphaFoldDB" id="A0A8T4KUV7"/>
<dbReference type="PROSITE" id="PS51257">
    <property type="entry name" value="PROKAR_LIPOPROTEIN"/>
    <property type="match status" value="1"/>
</dbReference>